<proteinExistence type="predicted"/>
<feature type="non-terminal residue" evidence="1">
    <location>
        <position position="1"/>
    </location>
</feature>
<evidence type="ECO:0000313" key="2">
    <source>
        <dbReference type="Proteomes" id="UP000593572"/>
    </source>
</evidence>
<sequence length="171" mass="18899">MTGTEIVRKIWNYIAELEAINKKKLTLHSTRNIQHVYRRGRVTVHFDTAFDCQSSRSATGLIVWNEEGGILASQAVIHSDIANPFTTEAYAGLQAEKLGISMGLNKMGVVGDLKTIIKKCQSTSIDKSEALKRRKLLLDGGNPRIGLSCAGKAPTKTSRLREGRSKKFLKQ</sequence>
<keyword evidence="2" id="KW-1185">Reference proteome</keyword>
<dbReference type="Proteomes" id="UP000593572">
    <property type="component" value="Unassembled WGS sequence"/>
</dbReference>
<evidence type="ECO:0000313" key="1">
    <source>
        <dbReference type="EMBL" id="MBA0556744.1"/>
    </source>
</evidence>
<reference evidence="1 2" key="1">
    <citation type="journal article" date="2019" name="Genome Biol. Evol.">
        <title>Insights into the evolution of the New World diploid cottons (Gossypium, subgenus Houzingenia) based on genome sequencing.</title>
        <authorList>
            <person name="Grover C.E."/>
            <person name="Arick M.A. 2nd"/>
            <person name="Thrash A."/>
            <person name="Conover J.L."/>
            <person name="Sanders W.S."/>
            <person name="Peterson D.G."/>
            <person name="Frelichowski J.E."/>
            <person name="Scheffler J.A."/>
            <person name="Scheffler B.E."/>
            <person name="Wendel J.F."/>
        </authorList>
    </citation>
    <scope>NUCLEOTIDE SEQUENCE [LARGE SCALE GENOMIC DNA]</scope>
    <source>
        <strain evidence="1">157</strain>
        <tissue evidence="1">Leaf</tissue>
    </source>
</reference>
<comment type="caution">
    <text evidence="1">The sequence shown here is derived from an EMBL/GenBank/DDBJ whole genome shotgun (WGS) entry which is preliminary data.</text>
</comment>
<accession>A0A7J8LWC9</accession>
<name>A0A7J8LWC9_9ROSI</name>
<dbReference type="EMBL" id="JABEZX010000005">
    <property type="protein sequence ID" value="MBA0556744.1"/>
    <property type="molecule type" value="Genomic_DNA"/>
</dbReference>
<dbReference type="AlphaFoldDB" id="A0A7J8LWC9"/>
<organism evidence="1 2">
    <name type="scientific">Gossypium lobatum</name>
    <dbReference type="NCBI Taxonomy" id="34289"/>
    <lineage>
        <taxon>Eukaryota</taxon>
        <taxon>Viridiplantae</taxon>
        <taxon>Streptophyta</taxon>
        <taxon>Embryophyta</taxon>
        <taxon>Tracheophyta</taxon>
        <taxon>Spermatophyta</taxon>
        <taxon>Magnoliopsida</taxon>
        <taxon>eudicotyledons</taxon>
        <taxon>Gunneridae</taxon>
        <taxon>Pentapetalae</taxon>
        <taxon>rosids</taxon>
        <taxon>malvids</taxon>
        <taxon>Malvales</taxon>
        <taxon>Malvaceae</taxon>
        <taxon>Malvoideae</taxon>
        <taxon>Gossypium</taxon>
    </lineage>
</organism>
<gene>
    <name evidence="1" type="ORF">Golob_026821</name>
</gene>
<protein>
    <recommendedName>
        <fullName evidence="3">RNase H type-1 domain-containing protein</fullName>
    </recommendedName>
</protein>
<evidence type="ECO:0008006" key="3">
    <source>
        <dbReference type="Google" id="ProtNLM"/>
    </source>
</evidence>